<feature type="transmembrane region" description="Helical" evidence="1">
    <location>
        <begin position="203"/>
        <end position="220"/>
    </location>
</feature>
<accession>A0A646K9A5</accession>
<feature type="transmembrane region" description="Helical" evidence="1">
    <location>
        <begin position="44"/>
        <end position="64"/>
    </location>
</feature>
<evidence type="ECO:0000256" key="1">
    <source>
        <dbReference type="SAM" id="Phobius"/>
    </source>
</evidence>
<dbReference type="RefSeq" id="WP_153520525.1">
    <property type="nucleotide sequence ID" value="NZ_JBEPDZ010000016.1"/>
</dbReference>
<dbReference type="OrthoDB" id="4272751at2"/>
<protein>
    <submittedName>
        <fullName evidence="2">DUF1275 domain-containing protein</fullName>
    </submittedName>
</protein>
<reference evidence="2 3" key="1">
    <citation type="submission" date="2019-05" db="EMBL/GenBank/DDBJ databases">
        <title>Comparative genomics and metabolomics analyses of clavulanic acid producing Streptomyces species provides insight into specialized metabolism and evolution of beta-lactam biosynthetic gene clusters.</title>
        <authorList>
            <person name="Moore M.A."/>
            <person name="Cruz-Morales P."/>
            <person name="Barona Gomez F."/>
            <person name="Kapil T."/>
        </authorList>
    </citation>
    <scope>NUCLEOTIDE SEQUENCE [LARGE SCALE GENOMIC DNA]</scope>
    <source>
        <strain evidence="2 3">NRRL 5741</strain>
    </source>
</reference>
<comment type="caution">
    <text evidence="2">The sequence shown here is derived from an EMBL/GenBank/DDBJ whole genome shotgun (WGS) entry which is preliminary data.</text>
</comment>
<organism evidence="2 3">
    <name type="scientific">Streptomyces jumonjinensis</name>
    <dbReference type="NCBI Taxonomy" id="1945"/>
    <lineage>
        <taxon>Bacteria</taxon>
        <taxon>Bacillati</taxon>
        <taxon>Actinomycetota</taxon>
        <taxon>Actinomycetes</taxon>
        <taxon>Kitasatosporales</taxon>
        <taxon>Streptomycetaceae</taxon>
        <taxon>Streptomyces</taxon>
    </lineage>
</organism>
<sequence>MDAFLGRVAARLFPGAPGDHGVLPPLLLALTFVTGLVDAVSYLGLGHVFVANMTGNVVFLGFALAGDRELSAVASLLAVGAFLTGALAGGRLPVSPAGRPLRLFALLVGAHAVLVAGALAADLAGASAYVLVVLLAFGMGLQNTVVRRMAVPDFTTTVLTLTLTGLAADRPGAATVRRLASVVAMFLGALAGGLLQIHHGSAAALAPAVVLLAAVTAVAARSSGAAPAARGEAAP</sequence>
<feature type="transmembrane region" description="Helical" evidence="1">
    <location>
        <begin position="126"/>
        <end position="146"/>
    </location>
</feature>
<dbReference type="PANTHER" id="PTHR37314:SF4">
    <property type="entry name" value="UPF0700 TRANSMEMBRANE PROTEIN YOAK"/>
    <property type="match status" value="1"/>
</dbReference>
<dbReference type="PANTHER" id="PTHR37314">
    <property type="entry name" value="SLR0142 PROTEIN"/>
    <property type="match status" value="1"/>
</dbReference>
<dbReference type="AlphaFoldDB" id="A0A646K9A5"/>
<keyword evidence="1" id="KW-0812">Transmembrane</keyword>
<gene>
    <name evidence="2" type="ORF">FF041_00630</name>
</gene>
<evidence type="ECO:0000313" key="2">
    <source>
        <dbReference type="EMBL" id="MQS98758.1"/>
    </source>
</evidence>
<feature type="transmembrane region" description="Helical" evidence="1">
    <location>
        <begin position="20"/>
        <end position="37"/>
    </location>
</feature>
<proteinExistence type="predicted"/>
<feature type="transmembrane region" description="Helical" evidence="1">
    <location>
        <begin position="101"/>
        <end position="120"/>
    </location>
</feature>
<dbReference type="EMBL" id="VCLA01000004">
    <property type="protein sequence ID" value="MQS98758.1"/>
    <property type="molecule type" value="Genomic_DNA"/>
</dbReference>
<dbReference type="InterPro" id="IPR010699">
    <property type="entry name" value="DUF1275"/>
</dbReference>
<dbReference type="Proteomes" id="UP000419138">
    <property type="component" value="Unassembled WGS sequence"/>
</dbReference>
<keyword evidence="1" id="KW-0472">Membrane</keyword>
<name>A0A646K9A5_STRJU</name>
<evidence type="ECO:0000313" key="3">
    <source>
        <dbReference type="Proteomes" id="UP000419138"/>
    </source>
</evidence>
<keyword evidence="3" id="KW-1185">Reference proteome</keyword>
<feature type="transmembrane region" description="Helical" evidence="1">
    <location>
        <begin position="179"/>
        <end position="197"/>
    </location>
</feature>
<dbReference type="Pfam" id="PF06912">
    <property type="entry name" value="DUF1275"/>
    <property type="match status" value="1"/>
</dbReference>
<keyword evidence="1" id="KW-1133">Transmembrane helix</keyword>
<feature type="transmembrane region" description="Helical" evidence="1">
    <location>
        <begin position="70"/>
        <end position="89"/>
    </location>
</feature>